<name>A0A8E2DFY2_9APHY</name>
<protein>
    <recommendedName>
        <fullName evidence="3">Nephrocystin 3-like N-terminal domain-containing protein</fullName>
    </recommendedName>
</protein>
<organism evidence="4 5">
    <name type="scientific">Obba rivulosa</name>
    <dbReference type="NCBI Taxonomy" id="1052685"/>
    <lineage>
        <taxon>Eukaryota</taxon>
        <taxon>Fungi</taxon>
        <taxon>Dikarya</taxon>
        <taxon>Basidiomycota</taxon>
        <taxon>Agaricomycotina</taxon>
        <taxon>Agaricomycetes</taxon>
        <taxon>Polyporales</taxon>
        <taxon>Gelatoporiaceae</taxon>
        <taxon>Obba</taxon>
    </lineage>
</organism>
<feature type="non-terminal residue" evidence="4">
    <location>
        <position position="427"/>
    </location>
</feature>
<reference evidence="4 5" key="1">
    <citation type="submission" date="2016-07" db="EMBL/GenBank/DDBJ databases">
        <title>Draft genome of the white-rot fungus Obba rivulosa 3A-2.</title>
        <authorList>
            <consortium name="DOE Joint Genome Institute"/>
            <person name="Miettinen O."/>
            <person name="Riley R."/>
            <person name="Acob R."/>
            <person name="Barry K."/>
            <person name="Cullen D."/>
            <person name="De Vries R."/>
            <person name="Hainaut M."/>
            <person name="Hatakka A."/>
            <person name="Henrissat B."/>
            <person name="Hilden K."/>
            <person name="Kuo R."/>
            <person name="Labutti K."/>
            <person name="Lipzen A."/>
            <person name="Makela M.R."/>
            <person name="Sandor L."/>
            <person name="Spatafora J.W."/>
            <person name="Grigoriev I.V."/>
            <person name="Hibbett D.S."/>
        </authorList>
    </citation>
    <scope>NUCLEOTIDE SEQUENCE [LARGE SCALE GENOMIC DNA]</scope>
    <source>
        <strain evidence="4 5">3A-2</strain>
    </source>
</reference>
<dbReference type="OrthoDB" id="3228837at2759"/>
<dbReference type="AlphaFoldDB" id="A0A8E2DFY2"/>
<dbReference type="Pfam" id="PF24883">
    <property type="entry name" value="NPHP3_N"/>
    <property type="match status" value="1"/>
</dbReference>
<accession>A0A8E2DFY2</accession>
<evidence type="ECO:0000313" key="4">
    <source>
        <dbReference type="EMBL" id="OCH84279.1"/>
    </source>
</evidence>
<dbReference type="PANTHER" id="PTHR10039:SF17">
    <property type="entry name" value="FUNGAL STAND N-TERMINAL GOODBYE DOMAIN-CONTAINING PROTEIN-RELATED"/>
    <property type="match status" value="1"/>
</dbReference>
<feature type="compositionally biased region" description="Basic and acidic residues" evidence="2">
    <location>
        <begin position="14"/>
        <end position="24"/>
    </location>
</feature>
<dbReference type="InterPro" id="IPR056884">
    <property type="entry name" value="NPHP3-like_N"/>
</dbReference>
<dbReference type="InterPro" id="IPR027417">
    <property type="entry name" value="P-loop_NTPase"/>
</dbReference>
<dbReference type="EMBL" id="KV722695">
    <property type="protein sequence ID" value="OCH84279.1"/>
    <property type="molecule type" value="Genomic_DNA"/>
</dbReference>
<dbReference type="Gene3D" id="3.40.50.300">
    <property type="entry name" value="P-loop containing nucleotide triphosphate hydrolases"/>
    <property type="match status" value="1"/>
</dbReference>
<evidence type="ECO:0000259" key="3">
    <source>
        <dbReference type="Pfam" id="PF24883"/>
    </source>
</evidence>
<evidence type="ECO:0000313" key="5">
    <source>
        <dbReference type="Proteomes" id="UP000250043"/>
    </source>
</evidence>
<dbReference type="Proteomes" id="UP000250043">
    <property type="component" value="Unassembled WGS sequence"/>
</dbReference>
<keyword evidence="1" id="KW-0677">Repeat</keyword>
<evidence type="ECO:0000256" key="2">
    <source>
        <dbReference type="SAM" id="MobiDB-lite"/>
    </source>
</evidence>
<dbReference type="PANTHER" id="PTHR10039">
    <property type="entry name" value="AMELOGENIN"/>
    <property type="match status" value="1"/>
</dbReference>
<evidence type="ECO:0000256" key="1">
    <source>
        <dbReference type="ARBA" id="ARBA00022737"/>
    </source>
</evidence>
<feature type="region of interest" description="Disordered" evidence="2">
    <location>
        <begin position="1"/>
        <end position="24"/>
    </location>
</feature>
<sequence>LDDNQALENLRPAEASHESDHTKHIDRAYKGTRKTLLDELGVWAHSLDPKEIPVYVLMGEAGTGKSAIAKEMAHRLKGDEVLGCSFFFKGGEDSLSRSRVFFKTIAHNLALSHEEIYPHVVSSAHAHHHLRLGQNTEMQYQVADLLDEPLAKVPAGHKPVVIIVDAPDECAEDPSVIREMLKLLTDIPAKAKFPLRILITTRPEKHIYDLFHSNKMNGRVHVKDLHTIPKSNVIADIASYLSARIEKSDLPDDFLQSYPDAVQRLARRADGFFIYAKVAIDFISLYPTLTDQHLKLLYSDDRASQTSAGPAYAPLDELYGEVLQKAFSDKTPLSVKKSVQEVLGAIAILKDSLSAKVMTDLLKLDIKNVCLVVDNLRSVILQGEDGSQDDRRAYGKILPIHSTFIQYLTDHTRCKSDMFYIDPAEHH</sequence>
<dbReference type="SUPFAM" id="SSF52540">
    <property type="entry name" value="P-loop containing nucleoside triphosphate hydrolases"/>
    <property type="match status" value="1"/>
</dbReference>
<keyword evidence="5" id="KW-1185">Reference proteome</keyword>
<proteinExistence type="predicted"/>
<feature type="non-terminal residue" evidence="4">
    <location>
        <position position="1"/>
    </location>
</feature>
<gene>
    <name evidence="4" type="ORF">OBBRIDRAFT_713677</name>
</gene>
<feature type="domain" description="Nephrocystin 3-like N-terminal" evidence="3">
    <location>
        <begin position="31"/>
        <end position="202"/>
    </location>
</feature>